<evidence type="ECO:0000259" key="1">
    <source>
        <dbReference type="Pfam" id="PF13401"/>
    </source>
</evidence>
<protein>
    <recommendedName>
        <fullName evidence="1">ORC1/DEAH AAA+ ATPase domain-containing protein</fullName>
    </recommendedName>
</protein>
<dbReference type="Gene3D" id="3.40.50.300">
    <property type="entry name" value="P-loop containing nucleotide triphosphate hydrolases"/>
    <property type="match status" value="1"/>
</dbReference>
<dbReference type="InterPro" id="IPR052026">
    <property type="entry name" value="ExeA_AAA_ATPase_DNA-bind"/>
</dbReference>
<dbReference type="EMBL" id="CAKLPX010000007">
    <property type="protein sequence ID" value="CAH0993305.1"/>
    <property type="molecule type" value="Genomic_DNA"/>
</dbReference>
<gene>
    <name evidence="2" type="ORF">SIN8267_03453</name>
</gene>
<reference evidence="2" key="1">
    <citation type="submission" date="2021-12" db="EMBL/GenBank/DDBJ databases">
        <authorList>
            <person name="Rodrigo-Torres L."/>
            <person name="Arahal R. D."/>
            <person name="Lucena T."/>
        </authorList>
    </citation>
    <scope>NUCLEOTIDE SEQUENCE</scope>
    <source>
        <strain evidence="2">CECT 8267</strain>
    </source>
</reference>
<dbReference type="SUPFAM" id="SSF52540">
    <property type="entry name" value="P-loop containing nucleoside triphosphate hydrolases"/>
    <property type="match status" value="1"/>
</dbReference>
<dbReference type="Pfam" id="PF13401">
    <property type="entry name" value="AAA_22"/>
    <property type="match status" value="1"/>
</dbReference>
<evidence type="ECO:0000313" key="3">
    <source>
        <dbReference type="Proteomes" id="UP000838100"/>
    </source>
</evidence>
<keyword evidence="3" id="KW-1185">Reference proteome</keyword>
<dbReference type="InterPro" id="IPR049945">
    <property type="entry name" value="AAA_22"/>
</dbReference>
<organism evidence="2 3">
    <name type="scientific">Sinobacterium norvegicum</name>
    <dbReference type="NCBI Taxonomy" id="1641715"/>
    <lineage>
        <taxon>Bacteria</taxon>
        <taxon>Pseudomonadati</taxon>
        <taxon>Pseudomonadota</taxon>
        <taxon>Gammaproteobacteria</taxon>
        <taxon>Cellvibrionales</taxon>
        <taxon>Spongiibacteraceae</taxon>
        <taxon>Sinobacterium</taxon>
    </lineage>
</organism>
<dbReference type="PANTHER" id="PTHR35894:SF1">
    <property type="entry name" value="PHOSPHORIBULOKINASE _ URIDINE KINASE FAMILY"/>
    <property type="match status" value="1"/>
</dbReference>
<name>A0ABM9AJ99_9GAMM</name>
<sequence>MYRDFFGLTKKPFSLTPNPEFLYFSPKHRVAYSMLEYGLMEQSGITVITGDIGAGKTTLLRYLTDNNQDKNLCMGIVNNMFEGYGHLMQWVLMAFNIDFGEENKVALLQKFQRFVIDNYSNGKTTVVVVDEAQNLSDSSLEELRLLNNINSNSDDLLKIILIGQPELLDRLRKPGLIQLAQRVSVEYHLEALDVSETVDYIRHRMNVVGGDPSVFEDSALYAIHYLSRGVPRLINTLADYALVYAYSAESQEIDVDTVIAIAKGRKIGGLNHASLEDGGLNKVHDFVELTTGVSISEQVS</sequence>
<dbReference type="Proteomes" id="UP000838100">
    <property type="component" value="Unassembled WGS sequence"/>
</dbReference>
<proteinExistence type="predicted"/>
<feature type="domain" description="ORC1/DEAH AAA+ ATPase" evidence="1">
    <location>
        <begin position="42"/>
        <end position="171"/>
    </location>
</feature>
<dbReference type="InterPro" id="IPR027417">
    <property type="entry name" value="P-loop_NTPase"/>
</dbReference>
<dbReference type="RefSeq" id="WP_237445988.1">
    <property type="nucleotide sequence ID" value="NZ_CAKLPX010000007.1"/>
</dbReference>
<accession>A0ABM9AJ99</accession>
<evidence type="ECO:0000313" key="2">
    <source>
        <dbReference type="EMBL" id="CAH0993305.1"/>
    </source>
</evidence>
<comment type="caution">
    <text evidence="2">The sequence shown here is derived from an EMBL/GenBank/DDBJ whole genome shotgun (WGS) entry which is preliminary data.</text>
</comment>
<dbReference type="PANTHER" id="PTHR35894">
    <property type="entry name" value="GENERAL SECRETION PATHWAY PROTEIN A-RELATED"/>
    <property type="match status" value="1"/>
</dbReference>